<reference evidence="2" key="1">
    <citation type="journal article" date="2020" name="Fungal Divers.">
        <title>Resolving the Mortierellaceae phylogeny through synthesis of multi-gene phylogenetics and phylogenomics.</title>
        <authorList>
            <person name="Vandepol N."/>
            <person name="Liber J."/>
            <person name="Desiro A."/>
            <person name="Na H."/>
            <person name="Kennedy M."/>
            <person name="Barry K."/>
            <person name="Grigoriev I.V."/>
            <person name="Miller A.N."/>
            <person name="O'Donnell K."/>
            <person name="Stajich J.E."/>
            <person name="Bonito G."/>
        </authorList>
    </citation>
    <scope>NUCLEOTIDE SEQUENCE</scope>
    <source>
        <strain evidence="2">KOD1015</strain>
    </source>
</reference>
<dbReference type="AlphaFoldDB" id="A0A9P6FVC7"/>
<feature type="chain" id="PRO_5040383533" evidence="1">
    <location>
        <begin position="25"/>
        <end position="113"/>
    </location>
</feature>
<dbReference type="EMBL" id="JAABOA010001284">
    <property type="protein sequence ID" value="KAF9581881.1"/>
    <property type="molecule type" value="Genomic_DNA"/>
</dbReference>
<feature type="signal peptide" evidence="1">
    <location>
        <begin position="1"/>
        <end position="24"/>
    </location>
</feature>
<proteinExistence type="predicted"/>
<protein>
    <submittedName>
        <fullName evidence="2">Uncharacterized protein</fullName>
    </submittedName>
</protein>
<name>A0A9P6FVC7_9FUNG</name>
<accession>A0A9P6FVC7</accession>
<evidence type="ECO:0000256" key="1">
    <source>
        <dbReference type="SAM" id="SignalP"/>
    </source>
</evidence>
<gene>
    <name evidence="2" type="ORF">BGW38_000943</name>
</gene>
<comment type="caution">
    <text evidence="2">The sequence shown here is derived from an EMBL/GenBank/DDBJ whole genome shotgun (WGS) entry which is preliminary data.</text>
</comment>
<keyword evidence="1" id="KW-0732">Signal</keyword>
<dbReference type="PROSITE" id="PS51257">
    <property type="entry name" value="PROKAR_LIPOPROTEIN"/>
    <property type="match status" value="1"/>
</dbReference>
<keyword evidence="3" id="KW-1185">Reference proteome</keyword>
<dbReference type="Proteomes" id="UP000780801">
    <property type="component" value="Unassembled WGS sequence"/>
</dbReference>
<evidence type="ECO:0000313" key="2">
    <source>
        <dbReference type="EMBL" id="KAF9581881.1"/>
    </source>
</evidence>
<sequence length="113" mass="12140">MLLKLCISYTLALLALLSVASACAQRCLDSNFQIQMDKSSECCKKLGAWKIQKDQKGACGITGADNVDNFLICCDAGAINVSAEGCNGNPSKPMRRRSLLESADTLFCRLSIS</sequence>
<evidence type="ECO:0000313" key="3">
    <source>
        <dbReference type="Proteomes" id="UP000780801"/>
    </source>
</evidence>
<organism evidence="2 3">
    <name type="scientific">Lunasporangiospora selenospora</name>
    <dbReference type="NCBI Taxonomy" id="979761"/>
    <lineage>
        <taxon>Eukaryota</taxon>
        <taxon>Fungi</taxon>
        <taxon>Fungi incertae sedis</taxon>
        <taxon>Mucoromycota</taxon>
        <taxon>Mortierellomycotina</taxon>
        <taxon>Mortierellomycetes</taxon>
        <taxon>Mortierellales</taxon>
        <taxon>Mortierellaceae</taxon>
        <taxon>Lunasporangiospora</taxon>
    </lineage>
</organism>